<dbReference type="Gene3D" id="3.30.450.20">
    <property type="entry name" value="PAS domain"/>
    <property type="match status" value="1"/>
</dbReference>
<dbReference type="Gene3D" id="3.40.50.10660">
    <property type="entry name" value="PrpR receptor domain-like"/>
    <property type="match status" value="1"/>
</dbReference>
<dbReference type="Pfam" id="PF06506">
    <property type="entry name" value="PrpR_N"/>
    <property type="match status" value="1"/>
</dbReference>
<keyword evidence="2" id="KW-0067">ATP-binding</keyword>
<dbReference type="InterPro" id="IPR000014">
    <property type="entry name" value="PAS"/>
</dbReference>
<comment type="caution">
    <text evidence="9">The sequence shown here is derived from an EMBL/GenBank/DDBJ whole genome shotgun (WGS) entry which is preliminary data.</text>
</comment>
<dbReference type="InterPro" id="IPR010524">
    <property type="entry name" value="Sig_transdc_resp-reg_PrpR_N"/>
</dbReference>
<dbReference type="Proteomes" id="UP000322976">
    <property type="component" value="Unassembled WGS sequence"/>
</dbReference>
<reference evidence="9 10" key="1">
    <citation type="submission" date="2019-08" db="EMBL/GenBank/DDBJ databases">
        <title>Calorimonas adulescens gen. nov., sp. nov., an anaerobic thermophilic bacterium from Sakhalin hot spring.</title>
        <authorList>
            <person name="Khomyakova M.A."/>
            <person name="Merkel A.Y."/>
            <person name="Novikov A."/>
            <person name="Bonch-Osmolovskaya E.A."/>
            <person name="Slobodkin A.I."/>
        </authorList>
    </citation>
    <scope>NUCLEOTIDE SEQUENCE [LARGE SCALE GENOMIC DNA]</scope>
    <source>
        <strain evidence="9 10">A05MB</strain>
    </source>
</reference>
<dbReference type="InterPro" id="IPR035965">
    <property type="entry name" value="PAS-like_dom_sf"/>
</dbReference>
<name>A0A5D8QAA2_9THEO</name>
<dbReference type="PANTHER" id="PTHR32071:SF57">
    <property type="entry name" value="C4-DICARBOXYLATE TRANSPORT TRANSCRIPTIONAL REGULATORY PROTEIN DCTD"/>
    <property type="match status" value="1"/>
</dbReference>
<keyword evidence="3" id="KW-0805">Transcription regulation</keyword>
<dbReference type="InterPro" id="IPR027417">
    <property type="entry name" value="P-loop_NTPase"/>
</dbReference>
<dbReference type="CDD" id="cd00009">
    <property type="entry name" value="AAA"/>
    <property type="match status" value="1"/>
</dbReference>
<dbReference type="Gene3D" id="3.40.50.300">
    <property type="entry name" value="P-loop containing nucleotide triphosphate hydrolases"/>
    <property type="match status" value="1"/>
</dbReference>
<dbReference type="PROSITE" id="PS00675">
    <property type="entry name" value="SIGMA54_INTERACT_1"/>
    <property type="match status" value="1"/>
</dbReference>
<dbReference type="EMBL" id="VTPS01000018">
    <property type="protein sequence ID" value="TZE81064.1"/>
    <property type="molecule type" value="Genomic_DNA"/>
</dbReference>
<dbReference type="CDD" id="cd00130">
    <property type="entry name" value="PAS"/>
    <property type="match status" value="1"/>
</dbReference>
<evidence type="ECO:0000256" key="3">
    <source>
        <dbReference type="ARBA" id="ARBA00023015"/>
    </source>
</evidence>
<evidence type="ECO:0000256" key="2">
    <source>
        <dbReference type="ARBA" id="ARBA00022840"/>
    </source>
</evidence>
<organism evidence="9 10">
    <name type="scientific">Calorimonas adulescens</name>
    <dbReference type="NCBI Taxonomy" id="2606906"/>
    <lineage>
        <taxon>Bacteria</taxon>
        <taxon>Bacillati</taxon>
        <taxon>Bacillota</taxon>
        <taxon>Clostridia</taxon>
        <taxon>Thermoanaerobacterales</taxon>
        <taxon>Thermoanaerobacteraceae</taxon>
        <taxon>Calorimonas</taxon>
    </lineage>
</organism>
<dbReference type="Gene3D" id="1.10.8.60">
    <property type="match status" value="1"/>
</dbReference>
<dbReference type="SUPFAM" id="SSF46689">
    <property type="entry name" value="Homeodomain-like"/>
    <property type="match status" value="1"/>
</dbReference>
<dbReference type="SUPFAM" id="SSF52540">
    <property type="entry name" value="P-loop containing nucleoside triphosphate hydrolases"/>
    <property type="match status" value="1"/>
</dbReference>
<evidence type="ECO:0000256" key="4">
    <source>
        <dbReference type="ARBA" id="ARBA00023125"/>
    </source>
</evidence>
<dbReference type="InterPro" id="IPR013767">
    <property type="entry name" value="PAS_fold"/>
</dbReference>
<dbReference type="Gene3D" id="3.40.50.2300">
    <property type="match status" value="1"/>
</dbReference>
<dbReference type="NCBIfam" id="TIGR00229">
    <property type="entry name" value="sensory_box"/>
    <property type="match status" value="1"/>
</dbReference>
<accession>A0A5D8QAA2</accession>
<dbReference type="SMART" id="SM00382">
    <property type="entry name" value="AAA"/>
    <property type="match status" value="1"/>
</dbReference>
<keyword evidence="1" id="KW-0547">Nucleotide-binding</keyword>
<dbReference type="GO" id="GO:0000156">
    <property type="term" value="F:phosphorelay response regulator activity"/>
    <property type="evidence" value="ECO:0007669"/>
    <property type="project" value="InterPro"/>
</dbReference>
<dbReference type="InterPro" id="IPR009057">
    <property type="entry name" value="Homeodomain-like_sf"/>
</dbReference>
<proteinExistence type="predicted"/>
<dbReference type="GO" id="GO:0005524">
    <property type="term" value="F:ATP binding"/>
    <property type="evidence" value="ECO:0007669"/>
    <property type="project" value="UniProtKB-KW"/>
</dbReference>
<dbReference type="PANTHER" id="PTHR32071">
    <property type="entry name" value="TRANSCRIPTIONAL REGULATORY PROTEIN"/>
    <property type="match status" value="1"/>
</dbReference>
<dbReference type="Pfam" id="PF02954">
    <property type="entry name" value="HTH_8"/>
    <property type="match status" value="1"/>
</dbReference>
<dbReference type="Pfam" id="PF00158">
    <property type="entry name" value="Sigma54_activat"/>
    <property type="match status" value="1"/>
</dbReference>
<evidence type="ECO:0000256" key="5">
    <source>
        <dbReference type="ARBA" id="ARBA00023159"/>
    </source>
</evidence>
<keyword evidence="4" id="KW-0238">DNA-binding</keyword>
<dbReference type="PROSITE" id="PS50045">
    <property type="entry name" value="SIGMA54_INTERACT_4"/>
    <property type="match status" value="1"/>
</dbReference>
<keyword evidence="5" id="KW-0010">Activator</keyword>
<gene>
    <name evidence="9" type="ORF">FWJ32_10610</name>
</gene>
<dbReference type="SUPFAM" id="SSF55785">
    <property type="entry name" value="PYP-like sensor domain (PAS domain)"/>
    <property type="match status" value="1"/>
</dbReference>
<evidence type="ECO:0000259" key="8">
    <source>
        <dbReference type="PROSITE" id="PS50112"/>
    </source>
</evidence>
<dbReference type="FunFam" id="3.40.50.300:FF:000006">
    <property type="entry name" value="DNA-binding transcriptional regulator NtrC"/>
    <property type="match status" value="1"/>
</dbReference>
<dbReference type="GO" id="GO:0006355">
    <property type="term" value="P:regulation of DNA-templated transcription"/>
    <property type="evidence" value="ECO:0007669"/>
    <property type="project" value="InterPro"/>
</dbReference>
<evidence type="ECO:0000313" key="10">
    <source>
        <dbReference type="Proteomes" id="UP000322976"/>
    </source>
</evidence>
<dbReference type="FunFam" id="1.10.8.60:FF:000014">
    <property type="entry name" value="DNA-binding transcriptional regulator NtrC"/>
    <property type="match status" value="1"/>
</dbReference>
<dbReference type="PROSITE" id="PS50112">
    <property type="entry name" value="PAS"/>
    <property type="match status" value="1"/>
</dbReference>
<dbReference type="Gene3D" id="1.10.10.60">
    <property type="entry name" value="Homeodomain-like"/>
    <property type="match status" value="1"/>
</dbReference>
<sequence length="625" mass="69939">MDIVLIAPFEGLKSTAEEIVKEKNLPVDVVLGDLSEGVRVAKEIESKGVGVIISRGGTYQMIKEAVSVPVVEIQVSAFDILRALKGFLGTGDTIGAVGYENVVYGVETLAEIMDLNIYKVIFKDEDEAPRQVYEAARKGIKVFVGDTIGIRTVKEMGLKGNLITSGKEAILQAIDEAFRVLQVRTQEKARTEQFKAIIDFVHDGIIAVDSSGNVSIFNRMAESIFKKSGTQIVGKNVNEVIETSKLPEVLKTGKPQLGKLQQVGDIMIATNRVPIIVDGRVYGAVATFQDVTQIQKIEQKIRRELYHKGLVARYHFEDIVHKSRIMEDVIGQARKYAHLDSTVLILGETGTGKELFAQSIHNESPRSKGPFVAINCAALPENLLESELFGYTEGAFTGARKGGKMGVFELAHKGTIFLDEIGDMPLDLQSRLLRVIQEKEVMRIGDDRIIPVDVRIIASTNKNLEESIERGEFRKDLYYRLNILSLKIPPLRERREDIPLLAEHFARVHSSEMGKEIKGITEDALKVLLEWDYPGNVRQLEGIIERAVALSDGRYIDVSDIRQVDGYRQDTKEYEIYDSGMTLKDIELKAIKEALEITDNNKTRASKLLGIDRTTLWRRLRKLEK</sequence>
<feature type="domain" description="Sigma-54 factor interaction" evidence="7">
    <location>
        <begin position="319"/>
        <end position="549"/>
    </location>
</feature>
<dbReference type="InterPro" id="IPR025943">
    <property type="entry name" value="Sigma_54_int_dom_ATP-bd_2"/>
</dbReference>
<keyword evidence="6" id="KW-0804">Transcription</keyword>
<dbReference type="Pfam" id="PF00989">
    <property type="entry name" value="PAS"/>
    <property type="match status" value="1"/>
</dbReference>
<keyword evidence="10" id="KW-1185">Reference proteome</keyword>
<dbReference type="InterPro" id="IPR058031">
    <property type="entry name" value="AAA_lid_NorR"/>
</dbReference>
<dbReference type="InterPro" id="IPR002078">
    <property type="entry name" value="Sigma_54_int"/>
</dbReference>
<evidence type="ECO:0000313" key="9">
    <source>
        <dbReference type="EMBL" id="TZE81064.1"/>
    </source>
</evidence>
<dbReference type="SMART" id="SM00091">
    <property type="entry name" value="PAS"/>
    <property type="match status" value="1"/>
</dbReference>
<feature type="domain" description="PAS" evidence="8">
    <location>
        <begin position="190"/>
        <end position="241"/>
    </location>
</feature>
<evidence type="ECO:0000259" key="7">
    <source>
        <dbReference type="PROSITE" id="PS50045"/>
    </source>
</evidence>
<dbReference type="PRINTS" id="PR01590">
    <property type="entry name" value="HTHFIS"/>
</dbReference>
<dbReference type="InterPro" id="IPR002197">
    <property type="entry name" value="HTH_Fis"/>
</dbReference>
<dbReference type="GO" id="GO:0043565">
    <property type="term" value="F:sequence-specific DNA binding"/>
    <property type="evidence" value="ECO:0007669"/>
    <property type="project" value="InterPro"/>
</dbReference>
<dbReference type="InterPro" id="IPR025662">
    <property type="entry name" value="Sigma_54_int_dom_ATP-bd_1"/>
</dbReference>
<evidence type="ECO:0000256" key="1">
    <source>
        <dbReference type="ARBA" id="ARBA00022741"/>
    </source>
</evidence>
<dbReference type="SUPFAM" id="SSF159800">
    <property type="entry name" value="PrpR receptor domain-like"/>
    <property type="match status" value="1"/>
</dbReference>
<dbReference type="PROSITE" id="PS00676">
    <property type="entry name" value="SIGMA54_INTERACT_2"/>
    <property type="match status" value="1"/>
</dbReference>
<dbReference type="InterPro" id="IPR003593">
    <property type="entry name" value="AAA+_ATPase"/>
</dbReference>
<dbReference type="Pfam" id="PF25601">
    <property type="entry name" value="AAA_lid_14"/>
    <property type="match status" value="1"/>
</dbReference>
<evidence type="ECO:0000256" key="6">
    <source>
        <dbReference type="ARBA" id="ARBA00023163"/>
    </source>
</evidence>
<protein>
    <submittedName>
        <fullName evidence="9">PAS domain-containing protein</fullName>
    </submittedName>
</protein>
<dbReference type="AlphaFoldDB" id="A0A5D8QAA2"/>